<evidence type="ECO:0000256" key="4">
    <source>
        <dbReference type="ARBA" id="ARBA00022737"/>
    </source>
</evidence>
<dbReference type="GO" id="GO:0071014">
    <property type="term" value="C:post-mRNA release spliceosomal complex"/>
    <property type="evidence" value="ECO:0007669"/>
    <property type="project" value="TreeGrafter"/>
</dbReference>
<dbReference type="PANTHER" id="PTHR11246">
    <property type="entry name" value="PRE-MRNA SPLICING FACTOR"/>
    <property type="match status" value="1"/>
</dbReference>
<accession>A0A6I9QDH2</accession>
<dbReference type="RefSeq" id="XP_010907226.1">
    <property type="nucleotide sequence ID" value="XM_010908924.1"/>
</dbReference>
<dbReference type="GO" id="GO:0071011">
    <property type="term" value="C:precatalytic spliceosome"/>
    <property type="evidence" value="ECO:0007669"/>
    <property type="project" value="TreeGrafter"/>
</dbReference>
<reference evidence="8" key="1">
    <citation type="submission" date="2025-08" db="UniProtKB">
        <authorList>
            <consortium name="RefSeq"/>
        </authorList>
    </citation>
    <scope>IDENTIFICATION</scope>
</reference>
<evidence type="ECO:0000256" key="6">
    <source>
        <dbReference type="ARBA" id="ARBA00023242"/>
    </source>
</evidence>
<keyword evidence="7" id="KW-1185">Reference proteome</keyword>
<protein>
    <submittedName>
        <fullName evidence="8">Crooked neck-like protein 1</fullName>
    </submittedName>
</protein>
<dbReference type="InterPro" id="IPR011990">
    <property type="entry name" value="TPR-like_helical_dom_sf"/>
</dbReference>
<dbReference type="AlphaFoldDB" id="A0A6I9QDH2"/>
<evidence type="ECO:0000256" key="5">
    <source>
        <dbReference type="ARBA" id="ARBA00023187"/>
    </source>
</evidence>
<dbReference type="GO" id="GO:0000245">
    <property type="term" value="P:spliceosomal complex assembly"/>
    <property type="evidence" value="ECO:0007669"/>
    <property type="project" value="TreeGrafter"/>
</dbReference>
<name>A0A6I9QDH2_ELAGV</name>
<gene>
    <name evidence="8" type="primary">LOC105033939</name>
</gene>
<dbReference type="GO" id="GO:0071007">
    <property type="term" value="C:U2-type catalytic step 2 spliceosome"/>
    <property type="evidence" value="ECO:0007669"/>
    <property type="project" value="TreeGrafter"/>
</dbReference>
<evidence type="ECO:0000313" key="8">
    <source>
        <dbReference type="RefSeq" id="XP_010907226.1"/>
    </source>
</evidence>
<evidence type="ECO:0000256" key="3">
    <source>
        <dbReference type="ARBA" id="ARBA00022664"/>
    </source>
</evidence>
<dbReference type="InterPro" id="IPR045075">
    <property type="entry name" value="Syf1-like"/>
</dbReference>
<dbReference type="SMART" id="SM00386">
    <property type="entry name" value="HAT"/>
    <property type="match status" value="5"/>
</dbReference>
<sequence length="315" mass="36168">MHYDQATLHFSYAKFEASVSIEDEEVGCGAPNISLLCGSMYAELERSLSEIERTRAIFELAVAQPTLDMLELLCKACIDYEYETLGREYERTRSLSEIKRARAIFELTVAQPTLDMPELLCKTCIDYEYETSGGEYERTRQVYERLLDRTKYLKVWISYVKFEASVGIEDEEVNCGASNTSLLCGSMYVELKRLLSEIERARAIFELAVAQPILDMPELLCKACIDYEYETSGGEYERTKQVYERLLDRTKHLKVWISYTKFEASIGMKDEEVGCGASNTSLLCGSMSGCARPYEYEISGDEYERTRLVYERLLD</sequence>
<organism evidence="7 8">
    <name type="scientific">Elaeis guineensis var. tenera</name>
    <name type="common">Oil palm</name>
    <dbReference type="NCBI Taxonomy" id="51953"/>
    <lineage>
        <taxon>Eukaryota</taxon>
        <taxon>Viridiplantae</taxon>
        <taxon>Streptophyta</taxon>
        <taxon>Embryophyta</taxon>
        <taxon>Tracheophyta</taxon>
        <taxon>Spermatophyta</taxon>
        <taxon>Magnoliopsida</taxon>
        <taxon>Liliopsida</taxon>
        <taxon>Arecaceae</taxon>
        <taxon>Arecoideae</taxon>
        <taxon>Cocoseae</taxon>
        <taxon>Elaeidinae</taxon>
        <taxon>Elaeis</taxon>
    </lineage>
</organism>
<dbReference type="Proteomes" id="UP000504607">
    <property type="component" value="Unplaced"/>
</dbReference>
<evidence type="ECO:0000256" key="1">
    <source>
        <dbReference type="ARBA" id="ARBA00004123"/>
    </source>
</evidence>
<evidence type="ECO:0000256" key="2">
    <source>
        <dbReference type="ARBA" id="ARBA00008644"/>
    </source>
</evidence>
<dbReference type="SUPFAM" id="SSF48452">
    <property type="entry name" value="TPR-like"/>
    <property type="match status" value="2"/>
</dbReference>
<evidence type="ECO:0000313" key="7">
    <source>
        <dbReference type="Proteomes" id="UP000504607"/>
    </source>
</evidence>
<keyword evidence="3" id="KW-0507">mRNA processing</keyword>
<comment type="similarity">
    <text evidence="2">Belongs to the crooked-neck family.</text>
</comment>
<comment type="subcellular location">
    <subcellularLocation>
        <location evidence="1">Nucleus</location>
    </subcellularLocation>
</comment>
<dbReference type="GO" id="GO:0000974">
    <property type="term" value="C:Prp19 complex"/>
    <property type="evidence" value="ECO:0007669"/>
    <property type="project" value="TreeGrafter"/>
</dbReference>
<dbReference type="PANTHER" id="PTHR11246:SF3">
    <property type="entry name" value="CROOKED NECK-LIKE PROTEIN 1"/>
    <property type="match status" value="1"/>
</dbReference>
<keyword evidence="5" id="KW-0508">mRNA splicing</keyword>
<dbReference type="InterPro" id="IPR003107">
    <property type="entry name" value="HAT"/>
</dbReference>
<dbReference type="OrthoDB" id="541719at2759"/>
<keyword evidence="4" id="KW-0677">Repeat</keyword>
<dbReference type="InParanoid" id="A0A6I9QDH2"/>
<dbReference type="Gene3D" id="1.25.40.10">
    <property type="entry name" value="Tetratricopeptide repeat domain"/>
    <property type="match status" value="2"/>
</dbReference>
<keyword evidence="6" id="KW-0539">Nucleus</keyword>
<proteinExistence type="inferred from homology"/>